<name>A0AAE8M5L7_9HYPO</name>
<dbReference type="InterPro" id="IPR001214">
    <property type="entry name" value="SET_dom"/>
</dbReference>
<protein>
    <submittedName>
        <fullName evidence="2">Related to TPR domain protein</fullName>
    </submittedName>
</protein>
<comment type="caution">
    <text evidence="2">The sequence shown here is derived from an EMBL/GenBank/DDBJ whole genome shotgun (WGS) entry which is preliminary data.</text>
</comment>
<dbReference type="PANTHER" id="PTHR47643">
    <property type="entry name" value="TPR DOMAIN PROTEIN (AFU_ORTHOLOGUE AFUA_5G12710)"/>
    <property type="match status" value="1"/>
</dbReference>
<dbReference type="InterPro" id="IPR011990">
    <property type="entry name" value="TPR-like_helical_dom_sf"/>
</dbReference>
<evidence type="ECO:0000313" key="2">
    <source>
        <dbReference type="EMBL" id="SPJ74525.1"/>
    </source>
</evidence>
<dbReference type="Gene3D" id="2.170.270.10">
    <property type="entry name" value="SET domain"/>
    <property type="match status" value="1"/>
</dbReference>
<dbReference type="EMBL" id="ONZP01000127">
    <property type="protein sequence ID" value="SPJ74525.1"/>
    <property type="molecule type" value="Genomic_DNA"/>
</dbReference>
<dbReference type="Proteomes" id="UP001187734">
    <property type="component" value="Unassembled WGS sequence"/>
</dbReference>
<dbReference type="PROSITE" id="PS50280">
    <property type="entry name" value="SET"/>
    <property type="match status" value="1"/>
</dbReference>
<dbReference type="SUPFAM" id="SSF82199">
    <property type="entry name" value="SET domain"/>
    <property type="match status" value="1"/>
</dbReference>
<feature type="domain" description="SET" evidence="1">
    <location>
        <begin position="356"/>
        <end position="558"/>
    </location>
</feature>
<dbReference type="SMART" id="SM00317">
    <property type="entry name" value="SET"/>
    <property type="match status" value="1"/>
</dbReference>
<dbReference type="InterPro" id="IPR053209">
    <property type="entry name" value="Gramillin-biosynth_MTr"/>
</dbReference>
<evidence type="ECO:0000313" key="3">
    <source>
        <dbReference type="Proteomes" id="UP001187734"/>
    </source>
</evidence>
<evidence type="ECO:0000259" key="1">
    <source>
        <dbReference type="PROSITE" id="PS50280"/>
    </source>
</evidence>
<dbReference type="SUPFAM" id="SSF48452">
    <property type="entry name" value="TPR-like"/>
    <property type="match status" value="1"/>
</dbReference>
<keyword evidence="3" id="KW-1185">Reference proteome</keyword>
<gene>
    <name evidence="2" type="ORF">FTOL_04256</name>
</gene>
<proteinExistence type="predicted"/>
<accession>A0AAE8M5L7</accession>
<dbReference type="Pfam" id="PF00856">
    <property type="entry name" value="SET"/>
    <property type="match status" value="1"/>
</dbReference>
<dbReference type="InterPro" id="IPR046341">
    <property type="entry name" value="SET_dom_sf"/>
</dbReference>
<organism evidence="2 3">
    <name type="scientific">Fusarium torulosum</name>
    <dbReference type="NCBI Taxonomy" id="33205"/>
    <lineage>
        <taxon>Eukaryota</taxon>
        <taxon>Fungi</taxon>
        <taxon>Dikarya</taxon>
        <taxon>Ascomycota</taxon>
        <taxon>Pezizomycotina</taxon>
        <taxon>Sordariomycetes</taxon>
        <taxon>Hypocreomycetidae</taxon>
        <taxon>Hypocreales</taxon>
        <taxon>Nectriaceae</taxon>
        <taxon>Fusarium</taxon>
    </lineage>
</organism>
<reference evidence="2" key="1">
    <citation type="submission" date="2018-03" db="EMBL/GenBank/DDBJ databases">
        <authorList>
            <person name="Guldener U."/>
        </authorList>
    </citation>
    <scope>NUCLEOTIDE SEQUENCE</scope>
</reference>
<dbReference type="AlphaFoldDB" id="A0AAE8M5L7"/>
<dbReference type="Gene3D" id="1.25.40.10">
    <property type="entry name" value="Tetratricopeptide repeat domain"/>
    <property type="match status" value="1"/>
</dbReference>
<sequence>MDTIDVSDNDQLLTMLRRIEESANEAAKRKGQIVYDHPPAPIVVQSFMMNLMAKGDLARSTSNENTAIPITQIPEPYSPCVLPAKDLKPTAIFQMRLETHHRGSKVLLRVLTPPDRINAVMVIVEDEEETAILLQIYQQPEEELVPCIETFLPYRICIIKEPFFKQSMDSPYSLRVDHPSDIIWLDENDQRIPEKWRNIRNRIPNSSQGYREQGNTCVINKDWAAAHRLYFWAIETAQTPDEEQRAYLNRSLTNFKLDRPAKALQDAARGYDPEASNDRSLFRQARALYEFGRFEECVKKLQELEKAFPDNEVAKLELQRVHLRLYEQKTGKYHFKEMYEQAQMTPPLIDCATYSSPVEIRKSPGRGNGLFTTKDVKAGELLLCEKAFSYCYIDPKNSGARANILMNLFTKKMTIGGSAYLLPQIAQKLYHDPQSIAMFQELSHEEHKELSVSESDGLPVVDSFMVEKIISLNAFCSLRTTRKFFNDTLVAAKNPSRDPKEIIDMKETLFSTSGIWLLASRINHSCSANCRRSFIGDMQIIRATQDITAGTELLFFYHPPNALELYYEVQKKLQPWDFICDCEMCKERKKTPTSVLERREECYKDLMDHTRDLTNFDVAKANRLLRGVEKSYHGKPAKKVRLELAEVYAALGSCYKVDNKPAESGKMIIKALEALGYIIIASLPGDSLPRLEVKHWGMAEHYVPWLFLQLTVAYYAHNPQLYQKARHYAEVSYSMIVGEGESIWDVFTEW</sequence>
<dbReference type="PANTHER" id="PTHR47643:SF2">
    <property type="entry name" value="TPR DOMAIN PROTEIN (AFU_ORTHOLOGUE AFUA_5G12710)"/>
    <property type="match status" value="1"/>
</dbReference>